<dbReference type="InterPro" id="IPR037171">
    <property type="entry name" value="NagB/RpiA_transferase-like"/>
</dbReference>
<dbReference type="PANTHER" id="PTHR45860">
    <property type="entry name" value="TRANSLATION INITIATION FACTOR EIF-2B SUBUNIT ALPHA"/>
    <property type="match status" value="1"/>
</dbReference>
<dbReference type="Pfam" id="PF04525">
    <property type="entry name" value="LOR"/>
    <property type="match status" value="1"/>
</dbReference>
<dbReference type="InterPro" id="IPR000649">
    <property type="entry name" value="IF-2B-related"/>
</dbReference>
<evidence type="ECO:0000256" key="4">
    <source>
        <dbReference type="ARBA" id="ARBA00022490"/>
    </source>
</evidence>
<evidence type="ECO:0000256" key="9">
    <source>
        <dbReference type="ARBA" id="ARBA00046432"/>
    </source>
</evidence>
<dbReference type="GO" id="GO:0005851">
    <property type="term" value="C:eukaryotic translation initiation factor 2B complex"/>
    <property type="evidence" value="ECO:0007669"/>
    <property type="project" value="TreeGrafter"/>
</dbReference>
<comment type="subunit">
    <text evidence="9">Component of the translation initiation factor 2B (eIF2B) complex which is a heterodecamer of two sets of five different subunits: alpha, beta, gamma, delta and epsilon. Subunits alpha, beta and delta comprise a regulatory subcomplex and subunits epsilon and gamma comprise a catalytic subcomplex. Within the complex, the hexameric regulatory complex resides at the center, with the two heterodimeric catalytic subcomplexes bound on opposite sides.</text>
</comment>
<dbReference type="GO" id="GO:0005829">
    <property type="term" value="C:cytosol"/>
    <property type="evidence" value="ECO:0007669"/>
    <property type="project" value="UniProtKB-SubCell"/>
</dbReference>
<evidence type="ECO:0000256" key="3">
    <source>
        <dbReference type="ARBA" id="ARBA00007251"/>
    </source>
</evidence>
<dbReference type="SUPFAM" id="SSF100950">
    <property type="entry name" value="NagB/RpiA/CoA transferase-like"/>
    <property type="match status" value="1"/>
</dbReference>
<dbReference type="InterPro" id="IPR007612">
    <property type="entry name" value="LOR"/>
</dbReference>
<dbReference type="InterPro" id="IPR038595">
    <property type="entry name" value="LOR_sf"/>
</dbReference>
<dbReference type="OrthoDB" id="652749at2759"/>
<dbReference type="Gene3D" id="3.40.50.10470">
    <property type="entry name" value="Translation initiation factor eif-2b, domain 2"/>
    <property type="match status" value="1"/>
</dbReference>
<comment type="subcellular location">
    <subcellularLocation>
        <location evidence="1">Cytoplasm</location>
        <location evidence="1">Cytosol</location>
    </subcellularLocation>
</comment>
<protein>
    <recommendedName>
        <fullName evidence="7">Translation initiation factor eIF2B subunit alpha</fullName>
    </recommendedName>
    <alternativeName>
        <fullName evidence="8">eIF2B GDP-GTP exchange factor subunit alpha</fullName>
    </alternativeName>
</protein>
<evidence type="ECO:0000256" key="5">
    <source>
        <dbReference type="ARBA" id="ARBA00022540"/>
    </source>
</evidence>
<keyword evidence="6" id="KW-0648">Protein biosynthesis</keyword>
<dbReference type="Gene3D" id="2.40.160.200">
    <property type="entry name" value="LURP1-related"/>
    <property type="match status" value="1"/>
</dbReference>
<proteinExistence type="inferred from homology"/>
<dbReference type="GO" id="GO:0005085">
    <property type="term" value="F:guanyl-nucleotide exchange factor activity"/>
    <property type="evidence" value="ECO:0007669"/>
    <property type="project" value="TreeGrafter"/>
</dbReference>
<evidence type="ECO:0000256" key="6">
    <source>
        <dbReference type="ARBA" id="ARBA00022917"/>
    </source>
</evidence>
<sequence>MLKIHPQHVPYVPLASVPFTTSTEETFTIWMKSLILSGKGCTVFDSNGRIVYRVDNYNRKYCDEVYLMDSTGKVLFTIRRKKFRLIKFWEGFRTFSGRVNDEDKNPGFEVRKSCRILRCDSICEVIVRLHRDQPCQDYRIESCPGKSTFKIVDKLGRLITEVKRKQSKSGVSLGEDVLTMVVEPHIDHSLVMGLLQHQNDTVAPSPESFLSSSPPPMADSPLNPKSNISAYYQTRAAHHAVVTSDWLAQAQAAVGRHSDDDGSLGGDKGAAPIGGGGGGEEGSGKAFSVIDEFNSWRKQPALAEAVAAIRALAAVIRTSEATTMVELEIELRKASDSLKLKNAFLGVERYQVLKGYFWWHAISMRKLCTHLLPILSWDTTSISLTAGCDLFMLYVTRTSALEYEDFNSAKSRLIERAEKFGEISCKARRIIAMLSQDFIFDGCTILVHGFSRIVLEVLKTAAEKKKHFRVLRTEGRPDRTGLRFSNELAKLDVPVQLLIDSAVAYTMDEVDMVLFGADGVVESGGIINMIGTFQIALVAHSMNKPVYVAAESYKFARHYPLDQKDMSPARRPIDFGVPIPSKVEVEASARDYTPPQYLTLLFTDLGVLTPSVISDELIQLYL</sequence>
<feature type="compositionally biased region" description="Gly residues" evidence="11">
    <location>
        <begin position="263"/>
        <end position="281"/>
    </location>
</feature>
<dbReference type="Gene3D" id="1.20.120.1070">
    <property type="entry name" value="Translation initiation factor eIF-2B, N-terminal domain"/>
    <property type="match status" value="1"/>
</dbReference>
<evidence type="ECO:0000256" key="10">
    <source>
        <dbReference type="RuleBase" id="RU003814"/>
    </source>
</evidence>
<feature type="region of interest" description="Disordered" evidence="11">
    <location>
        <begin position="257"/>
        <end position="282"/>
    </location>
</feature>
<dbReference type="GO" id="GO:0003743">
    <property type="term" value="F:translation initiation factor activity"/>
    <property type="evidence" value="ECO:0007669"/>
    <property type="project" value="UniProtKB-KW"/>
</dbReference>
<dbReference type="PANTHER" id="PTHR45860:SF1">
    <property type="entry name" value="TRANSLATION INITIATION FACTOR EIF-2B SUBUNIT ALPHA"/>
    <property type="match status" value="1"/>
</dbReference>
<evidence type="ECO:0000256" key="2">
    <source>
        <dbReference type="ARBA" id="ARBA00005437"/>
    </source>
</evidence>
<gene>
    <name evidence="12" type="ORF">EPI10_032872</name>
</gene>
<evidence type="ECO:0000313" key="12">
    <source>
        <dbReference type="EMBL" id="KAA3489215.1"/>
    </source>
</evidence>
<evidence type="ECO:0000256" key="1">
    <source>
        <dbReference type="ARBA" id="ARBA00004514"/>
    </source>
</evidence>
<dbReference type="AlphaFoldDB" id="A0A5B6X884"/>
<dbReference type="FunFam" id="3.40.50.10470:FF:000007">
    <property type="entry name" value="Translation initiation factor eIF-2B subunit alpha"/>
    <property type="match status" value="1"/>
</dbReference>
<dbReference type="EMBL" id="SMMG02000001">
    <property type="protein sequence ID" value="KAA3489215.1"/>
    <property type="molecule type" value="Genomic_DNA"/>
</dbReference>
<comment type="caution">
    <text evidence="12">The sequence shown here is derived from an EMBL/GenBank/DDBJ whole genome shotgun (WGS) entry which is preliminary data.</text>
</comment>
<keyword evidence="5 12" id="KW-0396">Initiation factor</keyword>
<keyword evidence="13" id="KW-1185">Reference proteome</keyword>
<comment type="similarity">
    <text evidence="3 10">Belongs to the eIF-2B alpha/beta/delta subunits family.</text>
</comment>
<evidence type="ECO:0000256" key="8">
    <source>
        <dbReference type="ARBA" id="ARBA00044236"/>
    </source>
</evidence>
<dbReference type="InterPro" id="IPR051501">
    <property type="entry name" value="eIF2B_alpha/beta/delta"/>
</dbReference>
<evidence type="ECO:0000313" key="13">
    <source>
        <dbReference type="Proteomes" id="UP000325315"/>
    </source>
</evidence>
<organism evidence="12 13">
    <name type="scientific">Gossypium australe</name>
    <dbReference type="NCBI Taxonomy" id="47621"/>
    <lineage>
        <taxon>Eukaryota</taxon>
        <taxon>Viridiplantae</taxon>
        <taxon>Streptophyta</taxon>
        <taxon>Embryophyta</taxon>
        <taxon>Tracheophyta</taxon>
        <taxon>Spermatophyta</taxon>
        <taxon>Magnoliopsida</taxon>
        <taxon>eudicotyledons</taxon>
        <taxon>Gunneridae</taxon>
        <taxon>Pentapetalae</taxon>
        <taxon>rosids</taxon>
        <taxon>malvids</taxon>
        <taxon>Malvales</taxon>
        <taxon>Malvaceae</taxon>
        <taxon>Malvoideae</taxon>
        <taxon>Gossypium</taxon>
    </lineage>
</organism>
<feature type="region of interest" description="Disordered" evidence="11">
    <location>
        <begin position="202"/>
        <end position="224"/>
    </location>
</feature>
<comment type="similarity">
    <text evidence="2">Belongs to the LOR family.</text>
</comment>
<name>A0A5B6X884_9ROSI</name>
<dbReference type="InterPro" id="IPR025659">
    <property type="entry name" value="Tubby-like_C"/>
</dbReference>
<keyword evidence="4" id="KW-0963">Cytoplasm</keyword>
<dbReference type="InterPro" id="IPR042528">
    <property type="entry name" value="elF-2B_alpha_N"/>
</dbReference>
<accession>A0A5B6X884</accession>
<dbReference type="Pfam" id="PF01008">
    <property type="entry name" value="IF-2B"/>
    <property type="match status" value="1"/>
</dbReference>
<dbReference type="InterPro" id="IPR042529">
    <property type="entry name" value="IF_2B-like_C"/>
</dbReference>
<dbReference type="SUPFAM" id="SSF54518">
    <property type="entry name" value="Tubby C-terminal domain-like"/>
    <property type="match status" value="1"/>
</dbReference>
<dbReference type="Proteomes" id="UP000325315">
    <property type="component" value="Unassembled WGS sequence"/>
</dbReference>
<reference evidence="12" key="1">
    <citation type="submission" date="2019-08" db="EMBL/GenBank/DDBJ databases">
        <authorList>
            <person name="Liu F."/>
        </authorList>
    </citation>
    <scope>NUCLEOTIDE SEQUENCE [LARGE SCALE GENOMIC DNA]</scope>
    <source>
        <strain evidence="12">PA1801</strain>
        <tissue evidence="12">Leaf</tissue>
    </source>
</reference>
<evidence type="ECO:0000256" key="11">
    <source>
        <dbReference type="SAM" id="MobiDB-lite"/>
    </source>
</evidence>
<evidence type="ECO:0000256" key="7">
    <source>
        <dbReference type="ARBA" id="ARBA00044208"/>
    </source>
</evidence>